<dbReference type="Proteomes" id="UP000261600">
    <property type="component" value="Unplaced"/>
</dbReference>
<keyword evidence="2 4" id="KW-0863">Zinc-finger</keyword>
<reference evidence="6" key="2">
    <citation type="submission" date="2025-09" db="UniProtKB">
        <authorList>
            <consortium name="Ensembl"/>
        </authorList>
    </citation>
    <scope>IDENTIFICATION</scope>
</reference>
<feature type="domain" description="RING-type" evidence="5">
    <location>
        <begin position="17"/>
        <end position="71"/>
    </location>
</feature>
<sequence>MAGEIQKKVSVVSQPECSICYNAFDNVFRTPKLLECTHTFCLECLSRLMAVSVADHDSNGDITHVSCPFCRHLTTLPREGPPALATSREVLCKLPRHHSRQGTNMGAPESPSAFCICIDIGANKNMVAPVLRQPRTFGLLGRISDWKRMMLFIVLLNPSHPLRNPLHNIPAKKRFHSAGDVA</sequence>
<dbReference type="Pfam" id="PF13445">
    <property type="entry name" value="zf-RING_UBOX"/>
    <property type="match status" value="1"/>
</dbReference>
<evidence type="ECO:0000256" key="4">
    <source>
        <dbReference type="PROSITE-ProRule" id="PRU00175"/>
    </source>
</evidence>
<name>A0A3Q3QDL1_MONAL</name>
<dbReference type="SMART" id="SM00184">
    <property type="entry name" value="RING"/>
    <property type="match status" value="1"/>
</dbReference>
<dbReference type="CDD" id="cd16556">
    <property type="entry name" value="RING-HC_RNF183-like"/>
    <property type="match status" value="1"/>
</dbReference>
<dbReference type="GO" id="GO:0016567">
    <property type="term" value="P:protein ubiquitination"/>
    <property type="evidence" value="ECO:0007669"/>
    <property type="project" value="TreeGrafter"/>
</dbReference>
<dbReference type="PANTHER" id="PTHR22791:SF4">
    <property type="entry name" value="RING FINGER PROTEIN 223"/>
    <property type="match status" value="1"/>
</dbReference>
<evidence type="ECO:0000256" key="3">
    <source>
        <dbReference type="ARBA" id="ARBA00022833"/>
    </source>
</evidence>
<dbReference type="Gene3D" id="3.30.40.10">
    <property type="entry name" value="Zinc/RING finger domain, C3HC4 (zinc finger)"/>
    <property type="match status" value="1"/>
</dbReference>
<evidence type="ECO:0000313" key="7">
    <source>
        <dbReference type="Proteomes" id="UP000261600"/>
    </source>
</evidence>
<dbReference type="GO" id="GO:0061630">
    <property type="term" value="F:ubiquitin protein ligase activity"/>
    <property type="evidence" value="ECO:0007669"/>
    <property type="project" value="TreeGrafter"/>
</dbReference>
<dbReference type="PANTHER" id="PTHR22791">
    <property type="entry name" value="RING-TYPE DOMAIN-CONTAINING PROTEIN"/>
    <property type="match status" value="1"/>
</dbReference>
<proteinExistence type="predicted"/>
<accession>A0A3Q3QDL1</accession>
<dbReference type="InterPro" id="IPR027370">
    <property type="entry name" value="Znf-RING_euk"/>
</dbReference>
<evidence type="ECO:0000259" key="5">
    <source>
        <dbReference type="PROSITE" id="PS50089"/>
    </source>
</evidence>
<evidence type="ECO:0000256" key="2">
    <source>
        <dbReference type="ARBA" id="ARBA00022771"/>
    </source>
</evidence>
<dbReference type="SUPFAM" id="SSF57850">
    <property type="entry name" value="RING/U-box"/>
    <property type="match status" value="1"/>
</dbReference>
<dbReference type="InterPro" id="IPR017907">
    <property type="entry name" value="Znf_RING_CS"/>
</dbReference>
<reference evidence="6" key="1">
    <citation type="submission" date="2025-08" db="UniProtKB">
        <authorList>
            <consortium name="Ensembl"/>
        </authorList>
    </citation>
    <scope>IDENTIFICATION</scope>
</reference>
<organism evidence="6 7">
    <name type="scientific">Monopterus albus</name>
    <name type="common">Swamp eel</name>
    <dbReference type="NCBI Taxonomy" id="43700"/>
    <lineage>
        <taxon>Eukaryota</taxon>
        <taxon>Metazoa</taxon>
        <taxon>Chordata</taxon>
        <taxon>Craniata</taxon>
        <taxon>Vertebrata</taxon>
        <taxon>Euteleostomi</taxon>
        <taxon>Actinopterygii</taxon>
        <taxon>Neopterygii</taxon>
        <taxon>Teleostei</taxon>
        <taxon>Neoteleostei</taxon>
        <taxon>Acanthomorphata</taxon>
        <taxon>Anabantaria</taxon>
        <taxon>Synbranchiformes</taxon>
        <taxon>Synbranchidae</taxon>
        <taxon>Monopterus</taxon>
    </lineage>
</organism>
<dbReference type="InterPro" id="IPR001841">
    <property type="entry name" value="Znf_RING"/>
</dbReference>
<evidence type="ECO:0000313" key="6">
    <source>
        <dbReference type="Ensembl" id="ENSMALP00000010196.1"/>
    </source>
</evidence>
<dbReference type="PROSITE" id="PS50089">
    <property type="entry name" value="ZF_RING_2"/>
    <property type="match status" value="1"/>
</dbReference>
<keyword evidence="1" id="KW-0479">Metal-binding</keyword>
<protein>
    <recommendedName>
        <fullName evidence="5">RING-type domain-containing protein</fullName>
    </recommendedName>
</protein>
<dbReference type="STRING" id="43700.ENSMALP00000010196"/>
<dbReference type="InterPro" id="IPR051435">
    <property type="entry name" value="RING_finger_E3_ubiq-ligases"/>
</dbReference>
<dbReference type="Ensembl" id="ENSMALT00000010414.1">
    <property type="protein sequence ID" value="ENSMALP00000010196.1"/>
    <property type="gene ID" value="ENSMALG00000007262.1"/>
</dbReference>
<dbReference type="AlphaFoldDB" id="A0A3Q3QDL1"/>
<dbReference type="InterPro" id="IPR013083">
    <property type="entry name" value="Znf_RING/FYVE/PHD"/>
</dbReference>
<keyword evidence="7" id="KW-1185">Reference proteome</keyword>
<keyword evidence="3" id="KW-0862">Zinc</keyword>
<dbReference type="GO" id="GO:0008270">
    <property type="term" value="F:zinc ion binding"/>
    <property type="evidence" value="ECO:0007669"/>
    <property type="project" value="UniProtKB-KW"/>
</dbReference>
<dbReference type="PROSITE" id="PS00518">
    <property type="entry name" value="ZF_RING_1"/>
    <property type="match status" value="1"/>
</dbReference>
<evidence type="ECO:0000256" key="1">
    <source>
        <dbReference type="ARBA" id="ARBA00022723"/>
    </source>
</evidence>